<dbReference type="Gene3D" id="1.10.285.20">
    <property type="entry name" value="Uncharacterised protein PF01937, DUF89, domain 2"/>
    <property type="match status" value="1"/>
</dbReference>
<dbReference type="Pfam" id="PF01937">
    <property type="entry name" value="ARMT1-like_dom"/>
    <property type="match status" value="1"/>
</dbReference>
<protein>
    <recommendedName>
        <fullName evidence="1">Damage-control phosphatase ARMT1-like metal-binding domain-containing protein</fullName>
    </recommendedName>
</protein>
<proteinExistence type="predicted"/>
<dbReference type="EMBL" id="PDSK01000158">
    <property type="protein sequence ID" value="PIE31275.1"/>
    <property type="molecule type" value="Genomic_DNA"/>
</dbReference>
<sequence length="287" mass="32412">MKACLDCIPCQQRQMLKILRLSTDDHQIHEQVLRETVRHLGNIDWELDPMSLMKETYHLITQATGNADPYRELKVQGNDEVLQLYPKLQALIQASDDPLFTACKLAVAGNIMDFGAKDHFDIQETIDHVLETDFALNEYDRFTAALNSASSLLLMADNAGEIVLDKLLLETLLQRYSFENITVAVKDQPILNDATIQDVEYIGLTDIPNITFRRVNTTPDCQRTWMPSDVVSWIQEHDIVLSKGQANYEALSDYSGVYFLLIAKCPIVANDTGTHNGALIFTYTAEN</sequence>
<feature type="domain" description="Damage-control phosphatase ARMT1-like metal-binding" evidence="1">
    <location>
        <begin position="6"/>
        <end position="278"/>
    </location>
</feature>
<reference evidence="2 3" key="1">
    <citation type="submission" date="2017-10" db="EMBL/GenBank/DDBJ databases">
        <title>Novel microbial diversity and functional potential in the marine mammal oral microbiome.</title>
        <authorList>
            <person name="Dudek N.K."/>
            <person name="Sun C.L."/>
            <person name="Burstein D."/>
            <person name="Kantor R.S."/>
            <person name="Aliaga Goltsman D.S."/>
            <person name="Bik E.M."/>
            <person name="Thomas B.C."/>
            <person name="Banfield J.F."/>
            <person name="Relman D.A."/>
        </authorList>
    </citation>
    <scope>NUCLEOTIDE SEQUENCE [LARGE SCALE GENOMIC DNA]</scope>
    <source>
        <strain evidence="2">DOLJORAL78_47_16</strain>
    </source>
</reference>
<evidence type="ECO:0000313" key="3">
    <source>
        <dbReference type="Proteomes" id="UP000230821"/>
    </source>
</evidence>
<dbReference type="Gene3D" id="3.40.50.10880">
    <property type="entry name" value="Uncharacterised protein PF01937, DUF89, domain 3"/>
    <property type="match status" value="1"/>
</dbReference>
<evidence type="ECO:0000259" key="1">
    <source>
        <dbReference type="Pfam" id="PF01937"/>
    </source>
</evidence>
<dbReference type="SUPFAM" id="SSF111321">
    <property type="entry name" value="AF1104-like"/>
    <property type="match status" value="1"/>
</dbReference>
<dbReference type="Proteomes" id="UP000230821">
    <property type="component" value="Unassembled WGS sequence"/>
</dbReference>
<accession>A0A2G6K6K8</accession>
<dbReference type="AlphaFoldDB" id="A0A2G6K6K8"/>
<dbReference type="InterPro" id="IPR036075">
    <property type="entry name" value="ARMT-1-like_metal-bd_sf"/>
</dbReference>
<organism evidence="2 3">
    <name type="scientific">candidate division KSB3 bacterium</name>
    <dbReference type="NCBI Taxonomy" id="2044937"/>
    <lineage>
        <taxon>Bacteria</taxon>
        <taxon>candidate division KSB3</taxon>
    </lineage>
</organism>
<dbReference type="PIRSF" id="PIRSF006593">
    <property type="entry name" value="UCP006593"/>
    <property type="match status" value="1"/>
</dbReference>
<dbReference type="InterPro" id="IPR002791">
    <property type="entry name" value="ARMT1-like_metal-bd"/>
</dbReference>
<gene>
    <name evidence="2" type="ORF">CSA56_18820</name>
</gene>
<comment type="caution">
    <text evidence="2">The sequence shown here is derived from an EMBL/GenBank/DDBJ whole genome shotgun (WGS) entry which is preliminary data.</text>
</comment>
<evidence type="ECO:0000313" key="2">
    <source>
        <dbReference type="EMBL" id="PIE31275.1"/>
    </source>
</evidence>
<name>A0A2G6K6K8_9BACT</name>
<dbReference type="InterPro" id="IPR014444">
    <property type="entry name" value="PH1575-like"/>
</dbReference>